<dbReference type="InterPro" id="IPR016039">
    <property type="entry name" value="Thiolase-like"/>
</dbReference>
<dbReference type="SMART" id="SM00825">
    <property type="entry name" value="PKS_KS"/>
    <property type="match status" value="1"/>
</dbReference>
<sequence>AIHAVIRATGVNSDGRTNGIALPNGAAQKRLLQSIYEDPKVDRKCVAYLEAHGTGTAAGDPIETKSIGEVLGHRGEGEEPLLIGSVKSNLGHLETGSGMAGIAKAITVLREREVPANIQLSKLNPAIDFEGLGIRVAREKEPLPEVAGAPLVGVNSFGFGGTNAHVLLEDAGAAKEDVAAFDTGASSELYPLLLSAKSMESLRALAGAYAKRLSDADANTFNRTAAAAATQRERLSNALFMKVGSVSAAVDALNIFSTNGQLPACTEAGAWAVEHVASVVRAGKTAFVYSGNGSQWAGMGAALYAGEPSFKRVVDEIDETFFPLSGWKIGETFQKNDGDVAVDRTEVAQPLIFAVQVGVTALLADAGIKPDAVTGHSVGEVAAAWAAGCLTLADATKVI</sequence>
<evidence type="ECO:0000256" key="1">
    <source>
        <dbReference type="ARBA" id="ARBA00022450"/>
    </source>
</evidence>
<dbReference type="Pfam" id="PF02801">
    <property type="entry name" value="Ketoacyl-synt_C"/>
    <property type="match status" value="1"/>
</dbReference>
<dbReference type="PROSITE" id="PS52004">
    <property type="entry name" value="KS3_2"/>
    <property type="match status" value="1"/>
</dbReference>
<dbReference type="InterPro" id="IPR050091">
    <property type="entry name" value="PKS_NRPS_Biosynth_Enz"/>
</dbReference>
<comment type="caution">
    <text evidence="4">The sequence shown here is derived from an EMBL/GenBank/DDBJ whole genome shotgun (WGS) entry which is preliminary data.</text>
</comment>
<reference evidence="4 5" key="1">
    <citation type="journal article" date="2021" name="Sci. Rep.">
        <title>The distribution of antibiotic resistance genes in chicken gut microbiota commensals.</title>
        <authorList>
            <person name="Juricova H."/>
            <person name="Matiasovicova J."/>
            <person name="Kubasova T."/>
            <person name="Cejkova D."/>
            <person name="Rychlik I."/>
        </authorList>
    </citation>
    <scope>NUCLEOTIDE SEQUENCE [LARGE SCALE GENOMIC DNA]</scope>
    <source>
        <strain evidence="4 5">An829</strain>
    </source>
</reference>
<keyword evidence="5" id="KW-1185">Reference proteome</keyword>
<dbReference type="Pfam" id="PF00698">
    <property type="entry name" value="Acyl_transf_1"/>
    <property type="match status" value="1"/>
</dbReference>
<dbReference type="CDD" id="cd00833">
    <property type="entry name" value="PKS"/>
    <property type="match status" value="1"/>
</dbReference>
<dbReference type="InterPro" id="IPR001227">
    <property type="entry name" value="Ac_transferase_dom_sf"/>
</dbReference>
<feature type="non-terminal residue" evidence="4">
    <location>
        <position position="1"/>
    </location>
</feature>
<dbReference type="InterPro" id="IPR032821">
    <property type="entry name" value="PKS_assoc"/>
</dbReference>
<keyword evidence="2" id="KW-0597">Phosphoprotein</keyword>
<evidence type="ECO:0000313" key="4">
    <source>
        <dbReference type="EMBL" id="MBM6705086.1"/>
    </source>
</evidence>
<organism evidence="4 5">
    <name type="scientific">Sutterella massiliensis</name>
    <dbReference type="NCBI Taxonomy" id="1816689"/>
    <lineage>
        <taxon>Bacteria</taxon>
        <taxon>Pseudomonadati</taxon>
        <taxon>Pseudomonadota</taxon>
        <taxon>Betaproteobacteria</taxon>
        <taxon>Burkholderiales</taxon>
        <taxon>Sutterellaceae</taxon>
        <taxon>Sutterella</taxon>
    </lineage>
</organism>
<dbReference type="Gene3D" id="3.40.366.10">
    <property type="entry name" value="Malonyl-Coenzyme A Acyl Carrier Protein, domain 2"/>
    <property type="match status" value="1"/>
</dbReference>
<dbReference type="RefSeq" id="WP_205104753.1">
    <property type="nucleotide sequence ID" value="NZ_JACJJC010000100.1"/>
</dbReference>
<gene>
    <name evidence="4" type="ORF">H6A60_11480</name>
</gene>
<feature type="non-terminal residue" evidence="4">
    <location>
        <position position="399"/>
    </location>
</feature>
<dbReference type="InterPro" id="IPR020841">
    <property type="entry name" value="PKS_Beta-ketoAc_synthase_dom"/>
</dbReference>
<dbReference type="InterPro" id="IPR014043">
    <property type="entry name" value="Acyl_transferase_dom"/>
</dbReference>
<dbReference type="EMBL" id="JACJJC010000100">
    <property type="protein sequence ID" value="MBM6705086.1"/>
    <property type="molecule type" value="Genomic_DNA"/>
</dbReference>
<dbReference type="Gene3D" id="3.40.47.10">
    <property type="match status" value="1"/>
</dbReference>
<protein>
    <submittedName>
        <fullName evidence="4">Type I polyketide synthase</fullName>
    </submittedName>
</protein>
<dbReference type="Pfam" id="PF16197">
    <property type="entry name" value="KAsynt_C_assoc"/>
    <property type="match status" value="1"/>
</dbReference>
<dbReference type="PANTHER" id="PTHR43775">
    <property type="entry name" value="FATTY ACID SYNTHASE"/>
    <property type="match status" value="1"/>
</dbReference>
<proteinExistence type="predicted"/>
<dbReference type="SMART" id="SM00827">
    <property type="entry name" value="PKS_AT"/>
    <property type="match status" value="1"/>
</dbReference>
<dbReference type="PANTHER" id="PTHR43775:SF37">
    <property type="entry name" value="SI:DKEY-61P9.11"/>
    <property type="match status" value="1"/>
</dbReference>
<dbReference type="Proteomes" id="UP000715095">
    <property type="component" value="Unassembled WGS sequence"/>
</dbReference>
<dbReference type="Gene3D" id="3.30.70.3290">
    <property type="match status" value="1"/>
</dbReference>
<dbReference type="InterPro" id="IPR016035">
    <property type="entry name" value="Acyl_Trfase/lysoPLipase"/>
</dbReference>
<evidence type="ECO:0000259" key="3">
    <source>
        <dbReference type="PROSITE" id="PS52004"/>
    </source>
</evidence>
<feature type="domain" description="Ketosynthase family 3 (KS3)" evidence="3">
    <location>
        <begin position="1"/>
        <end position="170"/>
    </location>
</feature>
<dbReference type="SUPFAM" id="SSF53901">
    <property type="entry name" value="Thiolase-like"/>
    <property type="match status" value="1"/>
</dbReference>
<dbReference type="SUPFAM" id="SSF52151">
    <property type="entry name" value="FabD/lysophospholipase-like"/>
    <property type="match status" value="1"/>
</dbReference>
<evidence type="ECO:0000313" key="5">
    <source>
        <dbReference type="Proteomes" id="UP000715095"/>
    </source>
</evidence>
<evidence type="ECO:0000256" key="2">
    <source>
        <dbReference type="ARBA" id="ARBA00022553"/>
    </source>
</evidence>
<dbReference type="InterPro" id="IPR014031">
    <property type="entry name" value="Ketoacyl_synth_C"/>
</dbReference>
<accession>A0ABS2DUS7</accession>
<keyword evidence="1" id="KW-0596">Phosphopantetheine</keyword>
<name>A0ABS2DUS7_9BURK</name>